<dbReference type="Proteomes" id="UP001374535">
    <property type="component" value="Chromosome 1"/>
</dbReference>
<proteinExistence type="predicted"/>
<organism evidence="2 3">
    <name type="scientific">Vigna mungo</name>
    <name type="common">Black gram</name>
    <name type="synonym">Phaseolus mungo</name>
    <dbReference type="NCBI Taxonomy" id="3915"/>
    <lineage>
        <taxon>Eukaryota</taxon>
        <taxon>Viridiplantae</taxon>
        <taxon>Streptophyta</taxon>
        <taxon>Embryophyta</taxon>
        <taxon>Tracheophyta</taxon>
        <taxon>Spermatophyta</taxon>
        <taxon>Magnoliopsida</taxon>
        <taxon>eudicotyledons</taxon>
        <taxon>Gunneridae</taxon>
        <taxon>Pentapetalae</taxon>
        <taxon>rosids</taxon>
        <taxon>fabids</taxon>
        <taxon>Fabales</taxon>
        <taxon>Fabaceae</taxon>
        <taxon>Papilionoideae</taxon>
        <taxon>50 kb inversion clade</taxon>
        <taxon>NPAAA clade</taxon>
        <taxon>indigoferoid/millettioid clade</taxon>
        <taxon>Phaseoleae</taxon>
        <taxon>Vigna</taxon>
    </lineage>
</organism>
<gene>
    <name evidence="2" type="ORF">V8G54_004899</name>
</gene>
<dbReference type="EMBL" id="CP144700">
    <property type="protein sequence ID" value="WVZ26355.1"/>
    <property type="molecule type" value="Genomic_DNA"/>
</dbReference>
<feature type="compositionally biased region" description="Polar residues" evidence="1">
    <location>
        <begin position="37"/>
        <end position="46"/>
    </location>
</feature>
<evidence type="ECO:0000313" key="3">
    <source>
        <dbReference type="Proteomes" id="UP001374535"/>
    </source>
</evidence>
<dbReference type="AlphaFoldDB" id="A0AAQ3PD48"/>
<keyword evidence="3" id="KW-1185">Reference proteome</keyword>
<protein>
    <submittedName>
        <fullName evidence="2">Uncharacterized protein</fullName>
    </submittedName>
</protein>
<evidence type="ECO:0000313" key="2">
    <source>
        <dbReference type="EMBL" id="WVZ26355.1"/>
    </source>
</evidence>
<reference evidence="2 3" key="1">
    <citation type="journal article" date="2023" name="Life. Sci Alliance">
        <title>Evolutionary insights into 3D genome organization and epigenetic landscape of Vigna mungo.</title>
        <authorList>
            <person name="Junaid A."/>
            <person name="Singh B."/>
            <person name="Bhatia S."/>
        </authorList>
    </citation>
    <scope>NUCLEOTIDE SEQUENCE [LARGE SCALE GENOMIC DNA]</scope>
    <source>
        <strain evidence="2">Urdbean</strain>
    </source>
</reference>
<accession>A0AAQ3PD48</accession>
<name>A0AAQ3PD48_VIGMU</name>
<feature type="region of interest" description="Disordered" evidence="1">
    <location>
        <begin position="26"/>
        <end position="46"/>
    </location>
</feature>
<sequence length="112" mass="12860">MEINNENNEKQSRQPTIDVIATLNHPSMTKQEHNSQAEESTIGKSRTNSYVARNNHFYQHCIESIGRERAARKWGYSFGNHILQAAPNILTQCFSVLTMKSNNTVYIDQSKF</sequence>
<evidence type="ECO:0000256" key="1">
    <source>
        <dbReference type="SAM" id="MobiDB-lite"/>
    </source>
</evidence>